<evidence type="ECO:0000313" key="2">
    <source>
        <dbReference type="EMBL" id="EKF17356.1"/>
    </source>
</evidence>
<reference evidence="2 3" key="1">
    <citation type="journal article" date="2012" name="J. Bacteriol.">
        <title>Genome Sequence of Nitratireductor pacificus Type Strain pht-3B.</title>
        <authorList>
            <person name="Lai Q."/>
            <person name="Li G."/>
            <person name="Shao Z."/>
        </authorList>
    </citation>
    <scope>NUCLEOTIDE SEQUENCE [LARGE SCALE GENOMIC DNA]</scope>
    <source>
        <strain evidence="3">pht-3B</strain>
    </source>
</reference>
<accession>K2M5D5</accession>
<evidence type="ECO:0000256" key="1">
    <source>
        <dbReference type="SAM" id="MobiDB-lite"/>
    </source>
</evidence>
<feature type="region of interest" description="Disordered" evidence="1">
    <location>
        <begin position="47"/>
        <end position="72"/>
    </location>
</feature>
<dbReference type="AlphaFoldDB" id="K2M5D5"/>
<dbReference type="RefSeq" id="WP_008598646.1">
    <property type="nucleotide sequence ID" value="NZ_AMRM01000025.1"/>
</dbReference>
<dbReference type="Proteomes" id="UP000006786">
    <property type="component" value="Unassembled WGS sequence"/>
</dbReference>
<keyword evidence="3" id="KW-1185">Reference proteome</keyword>
<comment type="caution">
    <text evidence="2">The sequence shown here is derived from an EMBL/GenBank/DDBJ whole genome shotgun (WGS) entry which is preliminary data.</text>
</comment>
<proteinExistence type="predicted"/>
<dbReference type="PATRIC" id="fig|391937.3.peg.3756"/>
<gene>
    <name evidence="2" type="ORF">NA2_18280</name>
</gene>
<sequence>MPTDFASVHAHLESAQAELHGSDPITLHLREAIGTLMDAALRAQYSPQAQGGEVVPFPGPQRAASRPNSRHG</sequence>
<dbReference type="OrthoDB" id="8030915at2"/>
<protein>
    <submittedName>
        <fullName evidence="2">Uncharacterized protein</fullName>
    </submittedName>
</protein>
<evidence type="ECO:0000313" key="3">
    <source>
        <dbReference type="Proteomes" id="UP000006786"/>
    </source>
</evidence>
<dbReference type="STRING" id="391937.NA2_18280"/>
<dbReference type="EMBL" id="AMRM01000025">
    <property type="protein sequence ID" value="EKF17356.1"/>
    <property type="molecule type" value="Genomic_DNA"/>
</dbReference>
<organism evidence="2 3">
    <name type="scientific">Nitratireductor pacificus pht-3B</name>
    <dbReference type="NCBI Taxonomy" id="391937"/>
    <lineage>
        <taxon>Bacteria</taxon>
        <taxon>Pseudomonadati</taxon>
        <taxon>Pseudomonadota</taxon>
        <taxon>Alphaproteobacteria</taxon>
        <taxon>Hyphomicrobiales</taxon>
        <taxon>Phyllobacteriaceae</taxon>
        <taxon>Nitratireductor</taxon>
    </lineage>
</organism>
<name>K2M5D5_9HYPH</name>